<evidence type="ECO:0000313" key="2">
    <source>
        <dbReference type="Proteomes" id="UP000199502"/>
    </source>
</evidence>
<protein>
    <submittedName>
        <fullName evidence="1">Uncharacterized protein</fullName>
    </submittedName>
</protein>
<dbReference type="EMBL" id="FMVT01000026">
    <property type="protein sequence ID" value="SCY96764.1"/>
    <property type="molecule type" value="Genomic_DNA"/>
</dbReference>
<dbReference type="SUPFAM" id="SSF52402">
    <property type="entry name" value="Adenine nucleotide alpha hydrolases-like"/>
    <property type="match status" value="1"/>
</dbReference>
<sequence>MFIVHALEDAQENDHGNAEDRIRSHVERILAELAGTGVEVPAQFDLILRSGGILAAMMAVEKEFSPDLAAFGRTARTGLKALIQGSDGQLLLAHQRSDCLVGPKLS</sequence>
<dbReference type="InterPro" id="IPR014729">
    <property type="entry name" value="Rossmann-like_a/b/a_fold"/>
</dbReference>
<dbReference type="Gene3D" id="3.40.50.620">
    <property type="entry name" value="HUPs"/>
    <property type="match status" value="1"/>
</dbReference>
<proteinExistence type="predicted"/>
<dbReference type="OrthoDB" id="7854604at2"/>
<organism evidence="1 2">
    <name type="scientific">Paracoccus tibetensis</name>
    <dbReference type="NCBI Taxonomy" id="336292"/>
    <lineage>
        <taxon>Bacteria</taxon>
        <taxon>Pseudomonadati</taxon>
        <taxon>Pseudomonadota</taxon>
        <taxon>Alphaproteobacteria</taxon>
        <taxon>Rhodobacterales</taxon>
        <taxon>Paracoccaceae</taxon>
        <taxon>Paracoccus</taxon>
    </lineage>
</organism>
<name>A0A1G5K8L5_9RHOB</name>
<accession>A0A1G5K8L5</accession>
<gene>
    <name evidence="1" type="ORF">SAMN05660710_03756</name>
</gene>
<reference evidence="1 2" key="1">
    <citation type="submission" date="2016-10" db="EMBL/GenBank/DDBJ databases">
        <authorList>
            <person name="de Groot N.N."/>
        </authorList>
    </citation>
    <scope>NUCLEOTIDE SEQUENCE [LARGE SCALE GENOMIC DNA]</scope>
    <source>
        <strain evidence="1 2">CGMCC 1.8925</strain>
    </source>
</reference>
<dbReference type="STRING" id="336292.SAMN05660710_03756"/>
<evidence type="ECO:0000313" key="1">
    <source>
        <dbReference type="EMBL" id="SCY96764.1"/>
    </source>
</evidence>
<keyword evidence="2" id="KW-1185">Reference proteome</keyword>
<dbReference type="AlphaFoldDB" id="A0A1G5K8L5"/>
<dbReference type="RefSeq" id="WP_029032387.1">
    <property type="nucleotide sequence ID" value="NZ_FMVT01000026.1"/>
</dbReference>
<dbReference type="Proteomes" id="UP000199502">
    <property type="component" value="Unassembled WGS sequence"/>
</dbReference>